<proteinExistence type="inferred from homology"/>
<keyword evidence="3 5" id="KW-0687">Ribonucleoprotein</keyword>
<dbReference type="EMBL" id="PDEP01000020">
    <property type="protein sequence ID" value="PEN04761.1"/>
    <property type="molecule type" value="Genomic_DNA"/>
</dbReference>
<evidence type="ECO:0000256" key="6">
    <source>
        <dbReference type="SAM" id="MobiDB-lite"/>
    </source>
</evidence>
<keyword evidence="2 5" id="KW-0689">Ribosomal protein</keyword>
<dbReference type="PANTHER" id="PTHR10746">
    <property type="entry name" value="50S RIBOSOMAL PROTEIN L4"/>
    <property type="match status" value="1"/>
</dbReference>
<comment type="caution">
    <text evidence="7">The sequence shown here is derived from an EMBL/GenBank/DDBJ whole genome shotgun (WGS) entry which is preliminary data.</text>
</comment>
<dbReference type="RefSeq" id="WP_098063353.1">
    <property type="nucleotide sequence ID" value="NZ_PDEP01000020.1"/>
</dbReference>
<dbReference type="Gene3D" id="3.40.1370.10">
    <property type="match status" value="1"/>
</dbReference>
<dbReference type="GO" id="GO:0019843">
    <property type="term" value="F:rRNA binding"/>
    <property type="evidence" value="ECO:0007669"/>
    <property type="project" value="UniProtKB-UniRule"/>
</dbReference>
<accession>A0A2H3NPJ3</accession>
<dbReference type="GO" id="GO:0005840">
    <property type="term" value="C:ribosome"/>
    <property type="evidence" value="ECO:0007669"/>
    <property type="project" value="UniProtKB-KW"/>
</dbReference>
<name>A0A2H3NPJ3_9BACT</name>
<evidence type="ECO:0000256" key="5">
    <source>
        <dbReference type="HAMAP-Rule" id="MF_01328"/>
    </source>
</evidence>
<evidence type="ECO:0000256" key="4">
    <source>
        <dbReference type="ARBA" id="ARBA00035244"/>
    </source>
</evidence>
<dbReference type="PANTHER" id="PTHR10746:SF6">
    <property type="entry name" value="LARGE RIBOSOMAL SUBUNIT PROTEIN UL4M"/>
    <property type="match status" value="1"/>
</dbReference>
<dbReference type="SUPFAM" id="SSF52166">
    <property type="entry name" value="Ribosomal protein L4"/>
    <property type="match status" value="1"/>
</dbReference>
<dbReference type="GO" id="GO:1990904">
    <property type="term" value="C:ribonucleoprotein complex"/>
    <property type="evidence" value="ECO:0007669"/>
    <property type="project" value="UniProtKB-KW"/>
</dbReference>
<sequence>MDLEITQEDGAASGQTVTLDPTVFDIEPNDHVIWLDVKRIQANQRQGTHKTKERSDVRGSRRKLYRQKGTGNARAGDAKSPIRRTGGRAHGPRPRSYSQKVNKKTSRLARRSALSYKVQNDALHVTEDFSMDVPSTGELRSLLALHNLADAKVLIVTTEVEKEVYLSSRNLSKVSVREVESLSTIDVLDADAVLLQQGALDYLNDLLSVAPQTA</sequence>
<evidence type="ECO:0000256" key="3">
    <source>
        <dbReference type="ARBA" id="ARBA00023274"/>
    </source>
</evidence>
<comment type="function">
    <text evidence="5">Forms part of the polypeptide exit tunnel.</text>
</comment>
<dbReference type="InterPro" id="IPR013005">
    <property type="entry name" value="Ribosomal_uL4-like"/>
</dbReference>
<feature type="compositionally biased region" description="Basic residues" evidence="6">
    <location>
        <begin position="81"/>
        <end position="93"/>
    </location>
</feature>
<dbReference type="Pfam" id="PF00573">
    <property type="entry name" value="Ribosomal_L4"/>
    <property type="match status" value="1"/>
</dbReference>
<dbReference type="InterPro" id="IPR023574">
    <property type="entry name" value="Ribosomal_uL4_dom_sf"/>
</dbReference>
<dbReference type="GO" id="GO:0003735">
    <property type="term" value="F:structural constituent of ribosome"/>
    <property type="evidence" value="ECO:0007669"/>
    <property type="project" value="InterPro"/>
</dbReference>
<protein>
    <recommendedName>
        <fullName evidence="4 5">Large ribosomal subunit protein uL4</fullName>
    </recommendedName>
</protein>
<comment type="function">
    <text evidence="5">One of the primary rRNA binding proteins, this protein initially binds near the 5'-end of the 23S rRNA. It is important during the early stages of 50S assembly. It makes multiple contacts with different domains of the 23S rRNA in the assembled 50S subunit and ribosome.</text>
</comment>
<comment type="similarity">
    <text evidence="1 5">Belongs to the universal ribosomal protein uL4 family.</text>
</comment>
<dbReference type="HAMAP" id="MF_01328_B">
    <property type="entry name" value="Ribosomal_uL4_B"/>
    <property type="match status" value="1"/>
</dbReference>
<evidence type="ECO:0000313" key="8">
    <source>
        <dbReference type="Proteomes" id="UP000221024"/>
    </source>
</evidence>
<keyword evidence="5" id="KW-0694">RNA-binding</keyword>
<dbReference type="AlphaFoldDB" id="A0A2H3NPJ3"/>
<dbReference type="GO" id="GO:0006412">
    <property type="term" value="P:translation"/>
    <property type="evidence" value="ECO:0007669"/>
    <property type="project" value="UniProtKB-UniRule"/>
</dbReference>
<dbReference type="NCBIfam" id="TIGR03953">
    <property type="entry name" value="rplD_bact"/>
    <property type="match status" value="1"/>
</dbReference>
<dbReference type="OrthoDB" id="9803201at2"/>
<evidence type="ECO:0000256" key="1">
    <source>
        <dbReference type="ARBA" id="ARBA00010528"/>
    </source>
</evidence>
<keyword evidence="8" id="KW-1185">Reference proteome</keyword>
<dbReference type="Proteomes" id="UP000221024">
    <property type="component" value="Unassembled WGS sequence"/>
</dbReference>
<dbReference type="InterPro" id="IPR002136">
    <property type="entry name" value="Ribosomal_uL4"/>
</dbReference>
<gene>
    <name evidence="5" type="primary">rplD</name>
    <name evidence="7" type="ORF">CRI93_14435</name>
</gene>
<evidence type="ECO:0000313" key="7">
    <source>
        <dbReference type="EMBL" id="PEN04761.1"/>
    </source>
</evidence>
<feature type="region of interest" description="Disordered" evidence="6">
    <location>
        <begin position="43"/>
        <end position="106"/>
    </location>
</feature>
<comment type="subunit">
    <text evidence="5">Part of the 50S ribosomal subunit.</text>
</comment>
<organism evidence="7 8">
    <name type="scientific">Longimonas halophila</name>
    <dbReference type="NCBI Taxonomy" id="1469170"/>
    <lineage>
        <taxon>Bacteria</taxon>
        <taxon>Pseudomonadati</taxon>
        <taxon>Rhodothermota</taxon>
        <taxon>Rhodothermia</taxon>
        <taxon>Rhodothermales</taxon>
        <taxon>Salisaetaceae</taxon>
        <taxon>Longimonas</taxon>
    </lineage>
</organism>
<keyword evidence="5" id="KW-0699">rRNA-binding</keyword>
<evidence type="ECO:0000256" key="2">
    <source>
        <dbReference type="ARBA" id="ARBA00022980"/>
    </source>
</evidence>
<reference evidence="7 8" key="1">
    <citation type="submission" date="2017-10" db="EMBL/GenBank/DDBJ databases">
        <title>Draft genome of Longimonas halophila.</title>
        <authorList>
            <person name="Goh K.M."/>
            <person name="Shamsir M.S."/>
            <person name="Lim S.W."/>
        </authorList>
    </citation>
    <scope>NUCLEOTIDE SEQUENCE [LARGE SCALE GENOMIC DNA]</scope>
    <source>
        <strain evidence="7 8">KCTC 42399</strain>
    </source>
</reference>